<dbReference type="KEGG" id="vg:22109984"/>
<dbReference type="InterPro" id="IPR010064">
    <property type="entry name" value="HK97-gp10_tail"/>
</dbReference>
<gene>
    <name evidence="1" type="ORF">Waukesha92_61</name>
</gene>
<dbReference type="GeneID" id="22109984"/>
<dbReference type="Pfam" id="PF04883">
    <property type="entry name" value="HK97-gp10_like"/>
    <property type="match status" value="1"/>
</dbReference>
<evidence type="ECO:0000313" key="2">
    <source>
        <dbReference type="Proteomes" id="UP000027384"/>
    </source>
</evidence>
<dbReference type="RefSeq" id="YP_009099326.1">
    <property type="nucleotide sequence ID" value="NC_025424.1"/>
</dbReference>
<proteinExistence type="predicted"/>
<evidence type="ECO:0000313" key="1">
    <source>
        <dbReference type="EMBL" id="AID50250.1"/>
    </source>
</evidence>
<dbReference type="NCBIfam" id="TIGR01725">
    <property type="entry name" value="phge_HK97_gp10"/>
    <property type="match status" value="1"/>
</dbReference>
<protein>
    <recommendedName>
        <fullName evidence="3">HK97 gp10 family phage protein</fullName>
    </recommendedName>
</protein>
<dbReference type="Proteomes" id="UP000027384">
    <property type="component" value="Segment"/>
</dbReference>
<name>A0A068EM37_9CAUD</name>
<dbReference type="OrthoDB" id="13451at10239"/>
<reference evidence="1 2" key="1">
    <citation type="submission" date="2014-07" db="EMBL/GenBank/DDBJ databases">
        <title>Complete genome sequence of Waukesha92.</title>
        <authorList>
            <person name="Sauder A.B."/>
            <person name="Alali E."/>
            <person name="Alhouri R."/>
            <person name="Carter B."/>
            <person name="Delgado-Fabre N."/>
            <person name="Donovan M."/>
            <person name="Heindel A."/>
            <person name="Murray T."/>
            <person name="Selesky A."/>
            <person name="Langouet C."/>
            <person name="Temple L."/>
        </authorList>
    </citation>
    <scope>NUCLEOTIDE SEQUENCE [LARGE SCALE GENOMIC DNA]</scope>
</reference>
<keyword evidence="2" id="KW-1185">Reference proteome</keyword>
<organism evidence="1 2">
    <name type="scientific">Bacillus phage Waukesha92</name>
    <dbReference type="NCBI Taxonomy" id="1510440"/>
    <lineage>
        <taxon>Viruses</taxon>
        <taxon>Duplodnaviria</taxon>
        <taxon>Heunggongvirae</taxon>
        <taxon>Uroviricota</taxon>
        <taxon>Caudoviricetes</taxon>
        <taxon>Waukeshavirus</taxon>
        <taxon>Waukeshavirus waukesha92</taxon>
    </lineage>
</organism>
<accession>A0A068EM37</accession>
<sequence length="135" mass="14636">MSMKFQSNRAAVMARHLAAKKAAHTAVGQFVSSKAKLLAAVDTGNLRSSISSKAELEKVVIGTSADYGIYVEKGTGVYAVDGDGRKTPWMYRDPKTGKMVKTQGQHAQPFLRPAAENNKPMITQAATRTYSSLMR</sequence>
<dbReference type="EMBL" id="KJ920400">
    <property type="protein sequence ID" value="AID50250.1"/>
    <property type="molecule type" value="Genomic_DNA"/>
</dbReference>
<evidence type="ECO:0008006" key="3">
    <source>
        <dbReference type="Google" id="ProtNLM"/>
    </source>
</evidence>